<organism evidence="2 3">
    <name type="scientific">Anaerobiospirillum thomasii</name>
    <dbReference type="NCBI Taxonomy" id="179995"/>
    <lineage>
        <taxon>Bacteria</taxon>
        <taxon>Pseudomonadati</taxon>
        <taxon>Pseudomonadota</taxon>
        <taxon>Gammaproteobacteria</taxon>
        <taxon>Aeromonadales</taxon>
        <taxon>Succinivibrionaceae</taxon>
        <taxon>Anaerobiospirillum</taxon>
    </lineage>
</organism>
<dbReference type="InterPro" id="IPR025982">
    <property type="entry name" value="SieB"/>
</dbReference>
<keyword evidence="3" id="KW-1185">Reference proteome</keyword>
<dbReference type="RefSeq" id="WP_172458096.1">
    <property type="nucleotide sequence ID" value="NZ_UAPU01000006.1"/>
</dbReference>
<name>A0A2X0V313_9GAMM</name>
<dbReference type="AlphaFoldDB" id="A0A2X0V313"/>
<proteinExistence type="predicted"/>
<protein>
    <recommendedName>
        <fullName evidence="4">Superinfection exclusion protein B</fullName>
    </recommendedName>
</protein>
<feature type="transmembrane region" description="Helical" evidence="1">
    <location>
        <begin position="51"/>
        <end position="71"/>
    </location>
</feature>
<dbReference type="Proteomes" id="UP000250086">
    <property type="component" value="Unassembled WGS sequence"/>
</dbReference>
<evidence type="ECO:0000313" key="3">
    <source>
        <dbReference type="Proteomes" id="UP000250086"/>
    </source>
</evidence>
<keyword evidence="1" id="KW-0472">Membrane</keyword>
<sequence>MDRNYSPFASYWSLTTFMVWLFSMTVLLLVLPFEFVSPDLAASIDSHRQFLYLALIVEISNFIAIGVLKVYNSVRSKKYAKYVEESVNTAVERLDFAERALLREFVLQRKSVLNLPLSEPTVSSLLDSHILVQTSGEDGSGRAGICISKVARPLITYKVIGLSRTKMSEQMLDQIMSARPAFARDENEQPRAYRGMRAA</sequence>
<dbReference type="EMBL" id="UAPV01000001">
    <property type="protein sequence ID" value="SPT68914.1"/>
    <property type="molecule type" value="Genomic_DNA"/>
</dbReference>
<reference evidence="2 3" key="1">
    <citation type="submission" date="2018-06" db="EMBL/GenBank/DDBJ databases">
        <authorList>
            <consortium name="Pathogen Informatics"/>
            <person name="Doyle S."/>
        </authorList>
    </citation>
    <scope>NUCLEOTIDE SEQUENCE [LARGE SCALE GENOMIC DNA]</scope>
    <source>
        <strain evidence="2 3">NCTC13093</strain>
    </source>
</reference>
<evidence type="ECO:0000313" key="2">
    <source>
        <dbReference type="EMBL" id="SPT68914.1"/>
    </source>
</evidence>
<dbReference type="Pfam" id="PF14163">
    <property type="entry name" value="SieB"/>
    <property type="match status" value="1"/>
</dbReference>
<gene>
    <name evidence="2" type="ORF">NCTC13093_00264</name>
</gene>
<accession>A0A2X0V313</accession>
<evidence type="ECO:0000256" key="1">
    <source>
        <dbReference type="SAM" id="Phobius"/>
    </source>
</evidence>
<keyword evidence="1" id="KW-1133">Transmembrane helix</keyword>
<feature type="transmembrane region" description="Helical" evidence="1">
    <location>
        <begin position="12"/>
        <end position="31"/>
    </location>
</feature>
<keyword evidence="1" id="KW-0812">Transmembrane</keyword>
<evidence type="ECO:0008006" key="4">
    <source>
        <dbReference type="Google" id="ProtNLM"/>
    </source>
</evidence>